<name>A0A0R0L7I4_SOYBN</name>
<feature type="compositionally biased region" description="Acidic residues" evidence="1">
    <location>
        <begin position="279"/>
        <end position="295"/>
    </location>
</feature>
<dbReference type="EnsemblPlants" id="KRH75175">
    <property type="protein sequence ID" value="KRH75175"/>
    <property type="gene ID" value="GLYMA_01G067400"/>
</dbReference>
<accession>A0A0R0L7I4</accession>
<evidence type="ECO:0000313" key="3">
    <source>
        <dbReference type="EnsemblPlants" id="KRH75175"/>
    </source>
</evidence>
<evidence type="ECO:0000313" key="2">
    <source>
        <dbReference type="EMBL" id="KRH75175.1"/>
    </source>
</evidence>
<gene>
    <name evidence="2" type="ORF">GLYMA_01G067400</name>
</gene>
<dbReference type="OMA" id="FYEFIMV"/>
<reference evidence="3" key="2">
    <citation type="submission" date="2018-02" db="UniProtKB">
        <authorList>
            <consortium name="EnsemblPlants"/>
        </authorList>
    </citation>
    <scope>IDENTIFICATION</scope>
    <source>
        <strain evidence="3">Williams 82</strain>
    </source>
</reference>
<dbReference type="PANTHER" id="PTHR46249">
    <property type="entry name" value="CCHC-TYPE DOMAIN-CONTAINING PROTEIN-RELATED"/>
    <property type="match status" value="1"/>
</dbReference>
<proteinExistence type="predicted"/>
<evidence type="ECO:0000256" key="1">
    <source>
        <dbReference type="SAM" id="MobiDB-lite"/>
    </source>
</evidence>
<dbReference type="Proteomes" id="UP000008827">
    <property type="component" value="Chromosome 1"/>
</dbReference>
<feature type="region of interest" description="Disordered" evidence="1">
    <location>
        <begin position="263"/>
        <end position="295"/>
    </location>
</feature>
<dbReference type="AlphaFoldDB" id="A0A0R0L7I4"/>
<dbReference type="EMBL" id="CM000834">
    <property type="protein sequence ID" value="KRH75175.1"/>
    <property type="molecule type" value="Genomic_DNA"/>
</dbReference>
<sequence length="305" mass="36569">MEPEYWDKNPFKATAKAFPPGFHYRPTTLNKTRKFYEFILVDTNSVSIKHFKDPKDPNLNTHSTIQILKVMQPRHYGSNLNQPKKFSAPFDPTRYTYWDYIDAWTNVFWHQNNKYKHSWLIYFKNNTTYNFPNWFLQWWNYFGPIPQIYPEEVQQGFNQFSRMFNNQESRIPADLMYFSSFALSWIFSWQYRYGKIENKFDNSKAALDQVKNWFQVHPEFLKPADPETSLFLNKKSQLAIFLAGSKSKEILAKNLKEVLHLLQQQEEEEKPSKKKVESSDENDDQDDDPFYQNEDDCFGISLEED</sequence>
<protein>
    <submittedName>
        <fullName evidence="2 3">Uncharacterized protein</fullName>
    </submittedName>
</protein>
<dbReference type="OrthoDB" id="1743486at2759"/>
<evidence type="ECO:0000313" key="4">
    <source>
        <dbReference type="Proteomes" id="UP000008827"/>
    </source>
</evidence>
<dbReference type="Gramene" id="KRH75175">
    <property type="protein sequence ID" value="KRH75175"/>
    <property type="gene ID" value="GLYMA_01G067400"/>
</dbReference>
<reference evidence="2" key="3">
    <citation type="submission" date="2018-07" db="EMBL/GenBank/DDBJ databases">
        <title>WGS assembly of Glycine max.</title>
        <authorList>
            <person name="Schmutz J."/>
            <person name="Cannon S."/>
            <person name="Schlueter J."/>
            <person name="Ma J."/>
            <person name="Mitros T."/>
            <person name="Nelson W."/>
            <person name="Hyten D."/>
            <person name="Song Q."/>
            <person name="Thelen J."/>
            <person name="Cheng J."/>
            <person name="Xu D."/>
            <person name="Hellsten U."/>
            <person name="May G."/>
            <person name="Yu Y."/>
            <person name="Sakurai T."/>
            <person name="Umezawa T."/>
            <person name="Bhattacharyya M."/>
            <person name="Sandhu D."/>
            <person name="Valliyodan B."/>
            <person name="Lindquist E."/>
            <person name="Peto M."/>
            <person name="Grant D."/>
            <person name="Shu S."/>
            <person name="Goodstein D."/>
            <person name="Barry K."/>
            <person name="Futrell-Griggs M."/>
            <person name="Abernathy B."/>
            <person name="Du J."/>
            <person name="Tian Z."/>
            <person name="Zhu L."/>
            <person name="Gill N."/>
            <person name="Joshi T."/>
            <person name="Libault M."/>
            <person name="Sethuraman A."/>
            <person name="Zhang X."/>
            <person name="Shinozaki K."/>
            <person name="Nguyen H."/>
            <person name="Wing R."/>
            <person name="Cregan P."/>
            <person name="Specht J."/>
            <person name="Grimwood J."/>
            <person name="Rokhsar D."/>
            <person name="Stacey G."/>
            <person name="Shoemaker R."/>
            <person name="Jackson S."/>
        </authorList>
    </citation>
    <scope>NUCLEOTIDE SEQUENCE</scope>
    <source>
        <tissue evidence="2">Callus</tissue>
    </source>
</reference>
<dbReference type="PANTHER" id="PTHR46249:SF31">
    <property type="entry name" value="AMINOTRANSFERASE-LIKE PLANT MOBILE DOMAIN-CONTAINING PROTEIN"/>
    <property type="match status" value="1"/>
</dbReference>
<dbReference type="InParanoid" id="A0A0R0L7I4"/>
<reference evidence="2 3" key="1">
    <citation type="journal article" date="2010" name="Nature">
        <title>Genome sequence of the palaeopolyploid soybean.</title>
        <authorList>
            <person name="Schmutz J."/>
            <person name="Cannon S.B."/>
            <person name="Schlueter J."/>
            <person name="Ma J."/>
            <person name="Mitros T."/>
            <person name="Nelson W."/>
            <person name="Hyten D.L."/>
            <person name="Song Q."/>
            <person name="Thelen J.J."/>
            <person name="Cheng J."/>
            <person name="Xu D."/>
            <person name="Hellsten U."/>
            <person name="May G.D."/>
            <person name="Yu Y."/>
            <person name="Sakurai T."/>
            <person name="Umezawa T."/>
            <person name="Bhattacharyya M.K."/>
            <person name="Sandhu D."/>
            <person name="Valliyodan B."/>
            <person name="Lindquist E."/>
            <person name="Peto M."/>
            <person name="Grant D."/>
            <person name="Shu S."/>
            <person name="Goodstein D."/>
            <person name="Barry K."/>
            <person name="Futrell-Griggs M."/>
            <person name="Abernathy B."/>
            <person name="Du J."/>
            <person name="Tian Z."/>
            <person name="Zhu L."/>
            <person name="Gill N."/>
            <person name="Joshi T."/>
            <person name="Libault M."/>
            <person name="Sethuraman A."/>
            <person name="Zhang X.-C."/>
            <person name="Shinozaki K."/>
            <person name="Nguyen H.T."/>
            <person name="Wing R.A."/>
            <person name="Cregan P."/>
            <person name="Specht J."/>
            <person name="Grimwood J."/>
            <person name="Rokhsar D."/>
            <person name="Stacey G."/>
            <person name="Shoemaker R.C."/>
            <person name="Jackson S.A."/>
        </authorList>
    </citation>
    <scope>NUCLEOTIDE SEQUENCE [LARGE SCALE GENOMIC DNA]</scope>
    <source>
        <strain evidence="3">cv. Williams 82</strain>
        <tissue evidence="2">Callus</tissue>
    </source>
</reference>
<organism evidence="2">
    <name type="scientific">Glycine max</name>
    <name type="common">Soybean</name>
    <name type="synonym">Glycine hispida</name>
    <dbReference type="NCBI Taxonomy" id="3847"/>
    <lineage>
        <taxon>Eukaryota</taxon>
        <taxon>Viridiplantae</taxon>
        <taxon>Streptophyta</taxon>
        <taxon>Embryophyta</taxon>
        <taxon>Tracheophyta</taxon>
        <taxon>Spermatophyta</taxon>
        <taxon>Magnoliopsida</taxon>
        <taxon>eudicotyledons</taxon>
        <taxon>Gunneridae</taxon>
        <taxon>Pentapetalae</taxon>
        <taxon>rosids</taxon>
        <taxon>fabids</taxon>
        <taxon>Fabales</taxon>
        <taxon>Fabaceae</taxon>
        <taxon>Papilionoideae</taxon>
        <taxon>50 kb inversion clade</taxon>
        <taxon>NPAAA clade</taxon>
        <taxon>indigoferoid/millettioid clade</taxon>
        <taxon>Phaseoleae</taxon>
        <taxon>Glycine</taxon>
        <taxon>Glycine subgen. Soja</taxon>
    </lineage>
</organism>
<keyword evidence="4" id="KW-1185">Reference proteome</keyword>